<keyword evidence="2 11" id="KW-0808">Transferase</keyword>
<dbReference type="Proteomes" id="UP000298138">
    <property type="component" value="Unassembled WGS sequence"/>
</dbReference>
<evidence type="ECO:0000256" key="10">
    <source>
        <dbReference type="ARBA" id="ARBA00048048"/>
    </source>
</evidence>
<evidence type="ECO:0000256" key="3">
    <source>
        <dbReference type="ARBA" id="ARBA00022692"/>
    </source>
</evidence>
<evidence type="ECO:0000259" key="13">
    <source>
        <dbReference type="Pfam" id="PF01529"/>
    </source>
</evidence>
<feature type="transmembrane region" description="Helical" evidence="11">
    <location>
        <begin position="245"/>
        <end position="273"/>
    </location>
</feature>
<dbReference type="InterPro" id="IPR039859">
    <property type="entry name" value="PFA4/ZDH16/20/ERF2-like"/>
</dbReference>
<feature type="transmembrane region" description="Helical" evidence="11">
    <location>
        <begin position="200"/>
        <end position="224"/>
    </location>
</feature>
<dbReference type="OrthoDB" id="9909019at2759"/>
<evidence type="ECO:0000256" key="5">
    <source>
        <dbReference type="ARBA" id="ARBA00023136"/>
    </source>
</evidence>
<comment type="domain">
    <text evidence="11">The DHHC domain is required for palmitoyltransferase activity.</text>
</comment>
<feature type="domain" description="Palmitoyltransferase DHHC" evidence="13">
    <location>
        <begin position="154"/>
        <end position="293"/>
    </location>
</feature>
<evidence type="ECO:0000256" key="1">
    <source>
        <dbReference type="ARBA" id="ARBA00004141"/>
    </source>
</evidence>
<feature type="region of interest" description="Disordered" evidence="12">
    <location>
        <begin position="314"/>
        <end position="379"/>
    </location>
</feature>
<dbReference type="GO" id="GO:0005783">
    <property type="term" value="C:endoplasmic reticulum"/>
    <property type="evidence" value="ECO:0007669"/>
    <property type="project" value="TreeGrafter"/>
</dbReference>
<dbReference type="AlphaFoldDB" id="A0A4S2MSV5"/>
<proteinExistence type="inferred from homology"/>
<keyword evidence="7" id="KW-0449">Lipoprotein</keyword>
<evidence type="ECO:0000313" key="15">
    <source>
        <dbReference type="Proteomes" id="UP000298138"/>
    </source>
</evidence>
<evidence type="ECO:0000313" key="14">
    <source>
        <dbReference type="EMBL" id="TGZ79548.1"/>
    </source>
</evidence>
<dbReference type="PANTHER" id="PTHR22883">
    <property type="entry name" value="ZINC FINGER DHHC DOMAIN CONTAINING PROTEIN"/>
    <property type="match status" value="1"/>
</dbReference>
<comment type="similarity">
    <text evidence="9">Belongs to the DHHC palmitoyltransferase family. PFA5 subfamily.</text>
</comment>
<organism evidence="14 15">
    <name type="scientific">Ascodesmis nigricans</name>
    <dbReference type="NCBI Taxonomy" id="341454"/>
    <lineage>
        <taxon>Eukaryota</taxon>
        <taxon>Fungi</taxon>
        <taxon>Dikarya</taxon>
        <taxon>Ascomycota</taxon>
        <taxon>Pezizomycotina</taxon>
        <taxon>Pezizomycetes</taxon>
        <taxon>Pezizales</taxon>
        <taxon>Ascodesmidaceae</taxon>
        <taxon>Ascodesmis</taxon>
    </lineage>
</organism>
<evidence type="ECO:0000256" key="7">
    <source>
        <dbReference type="ARBA" id="ARBA00023288"/>
    </source>
</evidence>
<evidence type="ECO:0000256" key="2">
    <source>
        <dbReference type="ARBA" id="ARBA00022679"/>
    </source>
</evidence>
<evidence type="ECO:0000256" key="9">
    <source>
        <dbReference type="ARBA" id="ARBA00038298"/>
    </source>
</evidence>
<protein>
    <recommendedName>
        <fullName evidence="11">Palmitoyltransferase</fullName>
        <ecNumber evidence="11">2.3.1.225</ecNumber>
    </recommendedName>
</protein>
<dbReference type="PANTHER" id="PTHR22883:SF23">
    <property type="entry name" value="PALMITOYLTRANSFERASE ZDHHC6"/>
    <property type="match status" value="1"/>
</dbReference>
<dbReference type="EMBL" id="ML220130">
    <property type="protein sequence ID" value="TGZ79548.1"/>
    <property type="molecule type" value="Genomic_DNA"/>
</dbReference>
<name>A0A4S2MSV5_9PEZI</name>
<sequence length="420" mass="48091">MGLVRQVAIIIASISLFTFIALFGALPRLRETPIGWAYRFLRYTIPRWLSKVDLWLCGGRCTAMSKRFGHYVMYERHPLILVFYLTLITGGTYMFIDGAWSYLTSFERIIVILAIPTPYLTLYLAANANPGIITPSNNRTALTHYPYDHINFFPSHICRTCHLPKPARSKHCSICRACVGRQDHHCVWLNTCVGQLNTRWFLLFLITTNLFLTLGTYLSFLCICRVAEHQQMPMAGLDRKTQITIFGIVLVDQTYTGAVFLLASICGVLSYAFTIYHAYLIWAGTTTNETAKWADWKDDIQDGIVFIADMDTESDASSTSSNTDNLPTSSRSRRRKRSSRTKKNKARGARPSEEEDATDELSNWPRKSEQKVMRIDDGEGPETLPRGWLWRRVEKLEEIENIYDLGGWRNLLDVVFPKKL</sequence>
<dbReference type="InterPro" id="IPR001594">
    <property type="entry name" value="Palmitoyltrfase_DHHC"/>
</dbReference>
<keyword evidence="6" id="KW-0564">Palmitate</keyword>
<accession>A0A4S2MSV5</accession>
<dbReference type="STRING" id="341454.A0A4S2MSV5"/>
<keyword evidence="4 11" id="KW-1133">Transmembrane helix</keyword>
<keyword evidence="5 11" id="KW-0472">Membrane</keyword>
<evidence type="ECO:0000256" key="8">
    <source>
        <dbReference type="ARBA" id="ARBA00023315"/>
    </source>
</evidence>
<feature type="compositionally biased region" description="Basic and acidic residues" evidence="12">
    <location>
        <begin position="366"/>
        <end position="377"/>
    </location>
</feature>
<comment type="catalytic activity">
    <reaction evidence="10 11">
        <text>L-cysteinyl-[protein] + hexadecanoyl-CoA = S-hexadecanoyl-L-cysteinyl-[protein] + CoA</text>
        <dbReference type="Rhea" id="RHEA:36683"/>
        <dbReference type="Rhea" id="RHEA-COMP:10131"/>
        <dbReference type="Rhea" id="RHEA-COMP:11032"/>
        <dbReference type="ChEBI" id="CHEBI:29950"/>
        <dbReference type="ChEBI" id="CHEBI:57287"/>
        <dbReference type="ChEBI" id="CHEBI:57379"/>
        <dbReference type="ChEBI" id="CHEBI:74151"/>
        <dbReference type="EC" id="2.3.1.225"/>
    </reaction>
</comment>
<evidence type="ECO:0000256" key="4">
    <source>
        <dbReference type="ARBA" id="ARBA00022989"/>
    </source>
</evidence>
<feature type="transmembrane region" description="Helical" evidence="11">
    <location>
        <begin position="7"/>
        <end position="26"/>
    </location>
</feature>
<keyword evidence="3 11" id="KW-0812">Transmembrane</keyword>
<comment type="subcellular location">
    <subcellularLocation>
        <location evidence="1">Membrane</location>
        <topology evidence="1">Multi-pass membrane protein</topology>
    </subcellularLocation>
</comment>
<dbReference type="PROSITE" id="PS50216">
    <property type="entry name" value="DHHC"/>
    <property type="match status" value="1"/>
</dbReference>
<feature type="transmembrane region" description="Helical" evidence="11">
    <location>
        <begin position="108"/>
        <end position="126"/>
    </location>
</feature>
<dbReference type="GO" id="GO:0006612">
    <property type="term" value="P:protein targeting to membrane"/>
    <property type="evidence" value="ECO:0007669"/>
    <property type="project" value="TreeGrafter"/>
</dbReference>
<keyword evidence="8 11" id="KW-0012">Acyltransferase</keyword>
<keyword evidence="15" id="KW-1185">Reference proteome</keyword>
<dbReference type="InParanoid" id="A0A4S2MSV5"/>
<dbReference type="Pfam" id="PF01529">
    <property type="entry name" value="DHHC"/>
    <property type="match status" value="1"/>
</dbReference>
<dbReference type="GO" id="GO:0005794">
    <property type="term" value="C:Golgi apparatus"/>
    <property type="evidence" value="ECO:0007669"/>
    <property type="project" value="TreeGrafter"/>
</dbReference>
<feature type="transmembrane region" description="Helical" evidence="11">
    <location>
        <begin position="78"/>
        <end position="96"/>
    </location>
</feature>
<feature type="compositionally biased region" description="Basic residues" evidence="12">
    <location>
        <begin position="331"/>
        <end position="348"/>
    </location>
</feature>
<evidence type="ECO:0000256" key="12">
    <source>
        <dbReference type="SAM" id="MobiDB-lite"/>
    </source>
</evidence>
<dbReference type="EC" id="2.3.1.225" evidence="11"/>
<reference evidence="14 15" key="1">
    <citation type="submission" date="2019-04" db="EMBL/GenBank/DDBJ databases">
        <title>Comparative genomics and transcriptomics to analyze fruiting body development in filamentous ascomycetes.</title>
        <authorList>
            <consortium name="DOE Joint Genome Institute"/>
            <person name="Lutkenhaus R."/>
            <person name="Traeger S."/>
            <person name="Breuer J."/>
            <person name="Kuo A."/>
            <person name="Lipzen A."/>
            <person name="Pangilinan J."/>
            <person name="Dilworth D."/>
            <person name="Sandor L."/>
            <person name="Poggeler S."/>
            <person name="Barry K."/>
            <person name="Grigoriev I.V."/>
            <person name="Nowrousian M."/>
        </authorList>
    </citation>
    <scope>NUCLEOTIDE SEQUENCE [LARGE SCALE GENOMIC DNA]</scope>
    <source>
        <strain evidence="14 15">CBS 389.68</strain>
    </source>
</reference>
<dbReference type="GO" id="GO:0016020">
    <property type="term" value="C:membrane"/>
    <property type="evidence" value="ECO:0007669"/>
    <property type="project" value="UniProtKB-SubCell"/>
</dbReference>
<dbReference type="GO" id="GO:0019706">
    <property type="term" value="F:protein-cysteine S-palmitoyltransferase activity"/>
    <property type="evidence" value="ECO:0007669"/>
    <property type="project" value="UniProtKB-EC"/>
</dbReference>
<evidence type="ECO:0000256" key="6">
    <source>
        <dbReference type="ARBA" id="ARBA00023139"/>
    </source>
</evidence>
<gene>
    <name evidence="14" type="ORF">EX30DRAFT_77914</name>
</gene>
<feature type="compositionally biased region" description="Low complexity" evidence="12">
    <location>
        <begin position="315"/>
        <end position="330"/>
    </location>
</feature>
<evidence type="ECO:0000256" key="11">
    <source>
        <dbReference type="RuleBase" id="RU079119"/>
    </source>
</evidence>